<dbReference type="PRINTS" id="PR00040">
    <property type="entry name" value="HTHMERR"/>
</dbReference>
<dbReference type="PANTHER" id="PTHR30204">
    <property type="entry name" value="REDOX-CYCLING DRUG-SENSING TRANSCRIPTIONAL ACTIVATOR SOXR"/>
    <property type="match status" value="1"/>
</dbReference>
<proteinExistence type="predicted"/>
<evidence type="ECO:0000256" key="4">
    <source>
        <dbReference type="ARBA" id="ARBA00023163"/>
    </source>
</evidence>
<reference evidence="6 7" key="1">
    <citation type="submission" date="2024-01" db="EMBL/GenBank/DDBJ databases">
        <title>Mesobacterium rodlantinim sp. nov., isolated from shallow sea hydrothermal systems off Kueishantao Island.</title>
        <authorList>
            <person name="Su Z."/>
            <person name="Tang K."/>
        </authorList>
    </citation>
    <scope>NUCLEOTIDE SEQUENCE [LARGE SCALE GENOMIC DNA]</scope>
    <source>
        <strain evidence="6 7">TK19101</strain>
    </source>
</reference>
<dbReference type="InterPro" id="IPR012925">
    <property type="entry name" value="TipAS_dom"/>
</dbReference>
<dbReference type="InterPro" id="IPR047057">
    <property type="entry name" value="MerR_fam"/>
</dbReference>
<name>A0ABU6HN78_9RHOB</name>
<protein>
    <submittedName>
        <fullName evidence="6">MerR family transcriptional regulator</fullName>
    </submittedName>
</protein>
<keyword evidence="1" id="KW-0805">Transcription regulation</keyword>
<dbReference type="Gene3D" id="1.10.490.50">
    <property type="entry name" value="Antibiotic binding domain of TipA-like multidrug resistance regulators"/>
    <property type="match status" value="1"/>
</dbReference>
<evidence type="ECO:0000313" key="7">
    <source>
        <dbReference type="Proteomes" id="UP001348149"/>
    </source>
</evidence>
<dbReference type="RefSeq" id="WP_326299483.1">
    <property type="nucleotide sequence ID" value="NZ_JAYLLH010000056.1"/>
</dbReference>
<dbReference type="Pfam" id="PF13411">
    <property type="entry name" value="MerR_1"/>
    <property type="match status" value="1"/>
</dbReference>
<comment type="caution">
    <text evidence="6">The sequence shown here is derived from an EMBL/GenBank/DDBJ whole genome shotgun (WGS) entry which is preliminary data.</text>
</comment>
<dbReference type="SUPFAM" id="SSF46955">
    <property type="entry name" value="Putative DNA-binding domain"/>
    <property type="match status" value="1"/>
</dbReference>
<feature type="domain" description="HTH merR-type" evidence="5">
    <location>
        <begin position="3"/>
        <end position="72"/>
    </location>
</feature>
<dbReference type="Gene3D" id="1.10.1660.10">
    <property type="match status" value="1"/>
</dbReference>
<dbReference type="PROSITE" id="PS50937">
    <property type="entry name" value="HTH_MERR_2"/>
    <property type="match status" value="1"/>
</dbReference>
<dbReference type="Proteomes" id="UP001348149">
    <property type="component" value="Unassembled WGS sequence"/>
</dbReference>
<gene>
    <name evidence="6" type="ORF">VK792_19070</name>
</gene>
<evidence type="ECO:0000313" key="6">
    <source>
        <dbReference type="EMBL" id="MEC3863394.1"/>
    </source>
</evidence>
<dbReference type="PANTHER" id="PTHR30204:SF90">
    <property type="entry name" value="HTH-TYPE TRANSCRIPTIONAL ACTIVATOR MTA"/>
    <property type="match status" value="1"/>
</dbReference>
<keyword evidence="7" id="KW-1185">Reference proteome</keyword>
<dbReference type="InterPro" id="IPR036244">
    <property type="entry name" value="TipA-like_antibiotic-bd"/>
</dbReference>
<dbReference type="Pfam" id="PF07739">
    <property type="entry name" value="TipAS"/>
    <property type="match status" value="1"/>
</dbReference>
<dbReference type="InterPro" id="IPR000551">
    <property type="entry name" value="MerR-type_HTH_dom"/>
</dbReference>
<dbReference type="EMBL" id="JAYLLH010000056">
    <property type="protein sequence ID" value="MEC3863394.1"/>
    <property type="molecule type" value="Genomic_DNA"/>
</dbReference>
<keyword evidence="3" id="KW-0010">Activator</keyword>
<dbReference type="SMART" id="SM00422">
    <property type="entry name" value="HTH_MERR"/>
    <property type="match status" value="1"/>
</dbReference>
<dbReference type="SUPFAM" id="SSF89082">
    <property type="entry name" value="Antibiotic binding domain of TipA-like multidrug resistance regulators"/>
    <property type="match status" value="1"/>
</dbReference>
<dbReference type="CDD" id="cd01106">
    <property type="entry name" value="HTH_TipAL-Mta"/>
    <property type="match status" value="1"/>
</dbReference>
<keyword evidence="4" id="KW-0804">Transcription</keyword>
<dbReference type="InterPro" id="IPR009061">
    <property type="entry name" value="DNA-bd_dom_put_sf"/>
</dbReference>
<keyword evidence="2" id="KW-0238">DNA-binding</keyword>
<evidence type="ECO:0000256" key="2">
    <source>
        <dbReference type="ARBA" id="ARBA00023125"/>
    </source>
</evidence>
<evidence type="ECO:0000256" key="1">
    <source>
        <dbReference type="ARBA" id="ARBA00023015"/>
    </source>
</evidence>
<accession>A0ABU6HN78</accession>
<evidence type="ECO:0000256" key="3">
    <source>
        <dbReference type="ARBA" id="ARBA00023159"/>
    </source>
</evidence>
<sequence>MTNYTVSEVAKMAGISVRTLHHYHEISLLRPAYVGENSYRYYGREELLRLQQILVHRELGIPLGEIGAILDVPGFDRLTALKSQRERIAQEVARSAEMLRTIDRTIAELEGDRAMKDAELYSGIVDPKKQAEYEAWLEKKYGPEIGKHIETSRRKMENLSPAERDAMMSELKDIEQQFAKALRDGVPPEAQSLDPLIERHRAWVASSWGRDCPPTAYSGLADNYEHPDFVARYEAIEEGFSRYLCAAMRSWAKRQS</sequence>
<evidence type="ECO:0000259" key="5">
    <source>
        <dbReference type="PROSITE" id="PS50937"/>
    </source>
</evidence>
<organism evidence="6 7">
    <name type="scientific">Mesobacterium hydrothermale</name>
    <dbReference type="NCBI Taxonomy" id="3111907"/>
    <lineage>
        <taxon>Bacteria</taxon>
        <taxon>Pseudomonadati</taxon>
        <taxon>Pseudomonadota</taxon>
        <taxon>Alphaproteobacteria</taxon>
        <taxon>Rhodobacterales</taxon>
        <taxon>Roseobacteraceae</taxon>
        <taxon>Mesobacterium</taxon>
    </lineage>
</organism>